<protein>
    <submittedName>
        <fullName evidence="1">Uncharacterized protein</fullName>
    </submittedName>
</protein>
<organism evidence="1 2">
    <name type="scientific">Clostridium saudiense</name>
    <dbReference type="NCBI Taxonomy" id="1414720"/>
    <lineage>
        <taxon>Bacteria</taxon>
        <taxon>Bacillati</taxon>
        <taxon>Bacillota</taxon>
        <taxon>Clostridia</taxon>
        <taxon>Eubacteriales</taxon>
        <taxon>Clostridiaceae</taxon>
        <taxon>Clostridium</taxon>
    </lineage>
</organism>
<dbReference type="Proteomes" id="UP000767334">
    <property type="component" value="Unassembled WGS sequence"/>
</dbReference>
<proteinExistence type="predicted"/>
<accession>A0ABS2FJX3</accession>
<evidence type="ECO:0000313" key="1">
    <source>
        <dbReference type="EMBL" id="MBM6820890.1"/>
    </source>
</evidence>
<keyword evidence="2" id="KW-1185">Reference proteome</keyword>
<name>A0ABS2FJX3_9CLOT</name>
<dbReference type="EMBL" id="JACJLL010000192">
    <property type="protein sequence ID" value="MBM6820890.1"/>
    <property type="molecule type" value="Genomic_DNA"/>
</dbReference>
<sequence length="137" mass="15942">MYIAFGNRVLDSKDIKNIIEENTEFKVIKDMSKGSKREDIVAFNLSVSIDILNEEIEESININELDEDSLFDEYMASTEELGFELEEYLPEDSIIDFKAYKWEPSDNDIKAVLVMANEELGYNKLKDVMRRLLTQVE</sequence>
<reference evidence="1 2" key="1">
    <citation type="journal article" date="2021" name="Sci. Rep.">
        <title>The distribution of antibiotic resistance genes in chicken gut microbiota commensals.</title>
        <authorList>
            <person name="Juricova H."/>
            <person name="Matiasovicova J."/>
            <person name="Kubasova T."/>
            <person name="Cejkova D."/>
            <person name="Rychlik I."/>
        </authorList>
    </citation>
    <scope>NUCLEOTIDE SEQUENCE [LARGE SCALE GENOMIC DNA]</scope>
    <source>
        <strain evidence="1 2">An435</strain>
    </source>
</reference>
<gene>
    <name evidence="1" type="ORF">H6A19_16360</name>
</gene>
<evidence type="ECO:0000313" key="2">
    <source>
        <dbReference type="Proteomes" id="UP000767334"/>
    </source>
</evidence>
<dbReference type="RefSeq" id="WP_133016210.1">
    <property type="nucleotide sequence ID" value="NZ_JACJLL010000192.1"/>
</dbReference>
<comment type="caution">
    <text evidence="1">The sequence shown here is derived from an EMBL/GenBank/DDBJ whole genome shotgun (WGS) entry which is preliminary data.</text>
</comment>